<dbReference type="AlphaFoldDB" id="A0A146JXT5"/>
<name>A0A146JXT5_9EUKA</name>
<organism evidence="1">
    <name type="scientific">Trepomonas sp. PC1</name>
    <dbReference type="NCBI Taxonomy" id="1076344"/>
    <lineage>
        <taxon>Eukaryota</taxon>
        <taxon>Metamonada</taxon>
        <taxon>Diplomonadida</taxon>
        <taxon>Hexamitidae</taxon>
        <taxon>Hexamitinae</taxon>
        <taxon>Trepomonas</taxon>
    </lineage>
</organism>
<gene>
    <name evidence="1" type="ORF">TPC1_30945</name>
</gene>
<feature type="non-terminal residue" evidence="1">
    <location>
        <position position="447"/>
    </location>
</feature>
<dbReference type="EMBL" id="GDID01007046">
    <property type="protein sequence ID" value="JAP89560.1"/>
    <property type="molecule type" value="Transcribed_RNA"/>
</dbReference>
<sequence length="447" mass="52189">FKSSYKLAVKLQNDCPVLINLQDGSKVKDQEPFVVSIPYHSFDKQEFIDTRFQYIDSESFIHLTNIYNEFISAESLPDLYFESEELIFVKASVVLNQLFIQLDKTYNLFSSGEYEVHVILFGCSEHHKTFLQKIGNQLEINVSIHSSYPSPDTAFVEYDQVVINNQLFPSISEPIKKLVSQTAAQLKMLKINHFELEKLILGQFLSETSKSVVQIPTELVDPIHTAAYFLYYCKAILDIQVDILSQTNVSKESFRKMAKIKNKAQSTFQKNFDQDFDLKSDFLEEIVNKMCFKTKIFVISQILHHYQNKFQKRRFELCKAELLSEIENSMQKNGYFQQFDRERLIELYYFIEQGKSPIQRILELFDAEIAEKVLSFAERDIFFAFKAQAVASQLNLTLQQQIGASRAKSVADFDELTLKEYLQFKNYFQEQDFIKEIFDLLPLQTGF</sequence>
<evidence type="ECO:0000313" key="1">
    <source>
        <dbReference type="EMBL" id="JAP89560.1"/>
    </source>
</evidence>
<feature type="non-terminal residue" evidence="1">
    <location>
        <position position="1"/>
    </location>
</feature>
<protein>
    <submittedName>
        <fullName evidence="1">Uncharacterized protein</fullName>
    </submittedName>
</protein>
<proteinExistence type="predicted"/>
<accession>A0A146JXT5</accession>
<reference evidence="1" key="1">
    <citation type="submission" date="2015-07" db="EMBL/GenBank/DDBJ databases">
        <title>Adaptation to a free-living lifestyle via gene acquisitions in the diplomonad Trepomonas sp. PC1.</title>
        <authorList>
            <person name="Xu F."/>
            <person name="Jerlstrom-Hultqvist J."/>
            <person name="Kolisko M."/>
            <person name="Simpson A.G.B."/>
            <person name="Roger A.J."/>
            <person name="Svard S.G."/>
            <person name="Andersson J.O."/>
        </authorList>
    </citation>
    <scope>NUCLEOTIDE SEQUENCE</scope>
    <source>
        <strain evidence="1">PC1</strain>
    </source>
</reference>